<sequence length="217" mass="24044">MVGGSDTVKDRVTRLEEFVGTPLVEDSVCLAAQSLASEEERSPLSKVKVPDLKQCSGNRNAKDLENFLWDMEQYFKAACISEEEKMAVFFDAIPIELKKEKLSALVADHPNGGDDEVDEINGIETSGATNNYLAKREVKKFGLDLAQSSCQIKTVNSEAMSVPRAAMMSLKVGLWEGRYERSPCFISSVDLGKGKSGRKEEAEFAFYYVTEVGFEEE</sequence>
<evidence type="ECO:0000313" key="4">
    <source>
        <dbReference type="Proteomes" id="UP001054821"/>
    </source>
</evidence>
<evidence type="ECO:0000313" key="1">
    <source>
        <dbReference type="EMBL" id="KAI5351345.1"/>
    </source>
</evidence>
<name>A0A5E4G2R3_PRUDU</name>
<dbReference type="Gramene" id="VVA33960">
    <property type="protein sequence ID" value="VVA33960"/>
    <property type="gene ID" value="Prudul26B004143"/>
</dbReference>
<gene>
    <name evidence="2" type="ORF">ALMOND_2B004143</name>
    <name evidence="1" type="ORF">L3X38_004236</name>
</gene>
<dbReference type="AlphaFoldDB" id="A0A5E4G2R3"/>
<organism evidence="2 3">
    <name type="scientific">Prunus dulcis</name>
    <name type="common">Almond</name>
    <name type="synonym">Amygdalus dulcis</name>
    <dbReference type="NCBI Taxonomy" id="3755"/>
    <lineage>
        <taxon>Eukaryota</taxon>
        <taxon>Viridiplantae</taxon>
        <taxon>Streptophyta</taxon>
        <taxon>Embryophyta</taxon>
        <taxon>Tracheophyta</taxon>
        <taxon>Spermatophyta</taxon>
        <taxon>Magnoliopsida</taxon>
        <taxon>eudicotyledons</taxon>
        <taxon>Gunneridae</taxon>
        <taxon>Pentapetalae</taxon>
        <taxon>rosids</taxon>
        <taxon>fabids</taxon>
        <taxon>Rosales</taxon>
        <taxon>Rosaceae</taxon>
        <taxon>Amygdaloideae</taxon>
        <taxon>Amygdaleae</taxon>
        <taxon>Prunus</taxon>
    </lineage>
</organism>
<reference evidence="3" key="2">
    <citation type="journal article" date="2020" name="Plant J.">
        <title>Transposons played a major role in the diversification between the closely related almond and peach genomes: results from the almond genome sequence.</title>
        <authorList>
            <person name="Alioto T."/>
            <person name="Alexiou K.G."/>
            <person name="Bardil A."/>
            <person name="Barteri F."/>
            <person name="Castanera R."/>
            <person name="Cruz F."/>
            <person name="Dhingra A."/>
            <person name="Duval H."/>
            <person name="Fernandez I Marti A."/>
            <person name="Frias L."/>
            <person name="Galan B."/>
            <person name="Garcia J.L."/>
            <person name="Howad W."/>
            <person name="Gomez-Garrido J."/>
            <person name="Gut M."/>
            <person name="Julca I."/>
            <person name="Morata J."/>
            <person name="Puigdomenech P."/>
            <person name="Ribeca P."/>
            <person name="Rubio Cabetas M.J."/>
            <person name="Vlasova A."/>
            <person name="Wirthensohn M."/>
            <person name="Garcia-Mas J."/>
            <person name="Gabaldon T."/>
            <person name="Casacuberta J.M."/>
            <person name="Arus P."/>
        </authorList>
    </citation>
    <scope>NUCLEOTIDE SEQUENCE [LARGE SCALE GENOMIC DNA]</scope>
    <source>
        <strain evidence="3">cv. Texas</strain>
    </source>
</reference>
<proteinExistence type="predicted"/>
<keyword evidence="4" id="KW-1185">Reference proteome</keyword>
<accession>A0A5E4G2R3</accession>
<dbReference type="EMBL" id="CABIKO010000311">
    <property type="protein sequence ID" value="VVA33960.1"/>
    <property type="molecule type" value="Genomic_DNA"/>
</dbReference>
<reference evidence="1 4" key="3">
    <citation type="journal article" date="2022" name="G3 (Bethesda)">
        <title>Whole-genome sequence and methylome profiling of the almond [Prunus dulcis (Mill.) D.A. Webb] cultivar 'Nonpareil'.</title>
        <authorList>
            <person name="D'Amico-Willman K.M."/>
            <person name="Ouma W.Z."/>
            <person name="Meulia T."/>
            <person name="Sideli G.M."/>
            <person name="Gradziel T.M."/>
            <person name="Fresnedo-Ramirez J."/>
        </authorList>
    </citation>
    <scope>NUCLEOTIDE SEQUENCE [LARGE SCALE GENOMIC DNA]</scope>
    <source>
        <strain evidence="1">Clone GOH B32 T37-40</strain>
    </source>
</reference>
<dbReference type="Proteomes" id="UP001054821">
    <property type="component" value="Chromosome 1"/>
</dbReference>
<protein>
    <submittedName>
        <fullName evidence="2">PREDICTED: POPTR_0016s10030g</fullName>
    </submittedName>
</protein>
<evidence type="ECO:0000313" key="2">
    <source>
        <dbReference type="EMBL" id="VVA33960.1"/>
    </source>
</evidence>
<dbReference type="EMBL" id="JAJFAZ020000001">
    <property type="protein sequence ID" value="KAI5351345.1"/>
    <property type="molecule type" value="Genomic_DNA"/>
</dbReference>
<reference evidence="2" key="1">
    <citation type="submission" date="2019-07" db="EMBL/GenBank/DDBJ databases">
        <authorList>
            <person name="Alioto T."/>
            <person name="Alioto T."/>
            <person name="Gomez Garrido J."/>
        </authorList>
    </citation>
    <scope>NUCLEOTIDE SEQUENCE</scope>
</reference>
<dbReference type="Proteomes" id="UP000327085">
    <property type="component" value="Chromosome 1"/>
</dbReference>
<evidence type="ECO:0000313" key="3">
    <source>
        <dbReference type="Proteomes" id="UP000327085"/>
    </source>
</evidence>
<dbReference type="InParanoid" id="A0A5E4G2R3"/>